<sequence>MRFRVTSSTLLAFLLSVSSISQADIQLDAGFASEYVRDGIKQSKAKPVIQLDGIYTSQLGFYGGAWLSGVERGSPDSTRFELDGFAGWYIPFTSFLAVDLGYTRATFLGDAQATKQAYGEGFFNLLLNDATTFGYRLADDYMGSGESLQTLELAHTVNSGEFGFEFSTRQYRYLNTTEDVNWGSESRDNYFHFRIGVARNYFQHNLGLSLEKTNLSSEFDGSTQIIFTYSRAFSF</sequence>
<dbReference type="HOGENOM" id="CLU_1160658_0_0_6"/>
<name>R4YME0_OLEAN</name>
<organism evidence="2 3">
    <name type="scientific">Oleispira antarctica RB-8</name>
    <dbReference type="NCBI Taxonomy" id="698738"/>
    <lineage>
        <taxon>Bacteria</taxon>
        <taxon>Pseudomonadati</taxon>
        <taxon>Pseudomonadota</taxon>
        <taxon>Gammaproteobacteria</taxon>
        <taxon>Oceanospirillales</taxon>
        <taxon>Oceanospirillaceae</taxon>
        <taxon>Oleispira</taxon>
    </lineage>
</organism>
<dbReference type="EMBL" id="FO203512">
    <property type="protein sequence ID" value="CCK76111.1"/>
    <property type="molecule type" value="Genomic_DNA"/>
</dbReference>
<gene>
    <name evidence="2" type="ORF">OLEAN_C19350</name>
</gene>
<keyword evidence="1" id="KW-0732">Signal</keyword>
<dbReference type="AlphaFoldDB" id="R4YME0"/>
<dbReference type="KEGG" id="oai:OLEAN_C19350"/>
<feature type="signal peptide" evidence="1">
    <location>
        <begin position="1"/>
        <end position="23"/>
    </location>
</feature>
<feature type="chain" id="PRO_5004374258" evidence="1">
    <location>
        <begin position="24"/>
        <end position="235"/>
    </location>
</feature>
<reference evidence="2 3" key="1">
    <citation type="journal article" date="2013" name="Nat. Commun.">
        <title>Genome sequence and functional genomic analysis of the oil-degrading bacterium Oleispira antarctica.</title>
        <authorList>
            <person name="Kube M."/>
            <person name="Chernikova T.N."/>
            <person name="Al-Ramahi Y."/>
            <person name="Beloqui A."/>
            <person name="Lopez-Cortez N."/>
            <person name="Guazzaroni M.E."/>
            <person name="Heipieper H.J."/>
            <person name="Klages S."/>
            <person name="Kotsyurbenko O.R."/>
            <person name="Langer I."/>
            <person name="Nechitaylo T.Y."/>
            <person name="Lunsdorf H."/>
            <person name="Fernandez M."/>
            <person name="Juarez S."/>
            <person name="Ciordia S."/>
            <person name="Singer A."/>
            <person name="Kagan O."/>
            <person name="Egorova O."/>
            <person name="Petit P.A."/>
            <person name="Stogios P."/>
            <person name="Kim Y."/>
            <person name="Tchigvintsev A."/>
            <person name="Flick R."/>
            <person name="Denaro R."/>
            <person name="Genovese M."/>
            <person name="Albar J.P."/>
            <person name="Reva O.N."/>
            <person name="Martinez-Gomariz M."/>
            <person name="Tran H."/>
            <person name="Ferrer M."/>
            <person name="Savchenko A."/>
            <person name="Yakunin A.F."/>
            <person name="Yakimov M.M."/>
            <person name="Golyshina O.V."/>
            <person name="Reinhardt R."/>
            <person name="Golyshin P.N."/>
        </authorList>
    </citation>
    <scope>NUCLEOTIDE SEQUENCE [LARGE SCALE GENOMIC DNA]</scope>
</reference>
<dbReference type="NCBIfam" id="TIGR02001">
    <property type="entry name" value="gcw_chp"/>
    <property type="match status" value="1"/>
</dbReference>
<dbReference type="STRING" id="698738.OLEAN_C19350"/>
<dbReference type="Pfam" id="PF09694">
    <property type="entry name" value="Gcw_chp"/>
    <property type="match status" value="1"/>
</dbReference>
<dbReference type="Proteomes" id="UP000032749">
    <property type="component" value="Chromosome"/>
</dbReference>
<keyword evidence="3" id="KW-1185">Reference proteome</keyword>
<protein>
    <submittedName>
        <fullName evidence="2">Uncharacterized protein</fullName>
    </submittedName>
</protein>
<evidence type="ECO:0000313" key="3">
    <source>
        <dbReference type="Proteomes" id="UP000032749"/>
    </source>
</evidence>
<evidence type="ECO:0000256" key="1">
    <source>
        <dbReference type="SAM" id="SignalP"/>
    </source>
</evidence>
<dbReference type="InterPro" id="IPR010239">
    <property type="entry name" value="CHP02001"/>
</dbReference>
<accession>R4YME0</accession>
<proteinExistence type="predicted"/>
<evidence type="ECO:0000313" key="2">
    <source>
        <dbReference type="EMBL" id="CCK76111.1"/>
    </source>
</evidence>
<dbReference type="OrthoDB" id="6119075at2"/>